<dbReference type="EMBL" id="KZ453539">
    <property type="protein sequence ID" value="PKA47166.1"/>
    <property type="molecule type" value="Genomic_DNA"/>
</dbReference>
<accession>A0A2H9ZV72</accession>
<organism evidence="2 3">
    <name type="scientific">Apostasia shenzhenica</name>
    <dbReference type="NCBI Taxonomy" id="1088818"/>
    <lineage>
        <taxon>Eukaryota</taxon>
        <taxon>Viridiplantae</taxon>
        <taxon>Streptophyta</taxon>
        <taxon>Embryophyta</taxon>
        <taxon>Tracheophyta</taxon>
        <taxon>Spermatophyta</taxon>
        <taxon>Magnoliopsida</taxon>
        <taxon>Liliopsida</taxon>
        <taxon>Asparagales</taxon>
        <taxon>Orchidaceae</taxon>
        <taxon>Apostasioideae</taxon>
        <taxon>Apostasia</taxon>
    </lineage>
</organism>
<evidence type="ECO:0000256" key="1">
    <source>
        <dbReference type="SAM" id="MobiDB-lite"/>
    </source>
</evidence>
<proteinExistence type="predicted"/>
<dbReference type="Proteomes" id="UP000236161">
    <property type="component" value="Unassembled WGS sequence"/>
</dbReference>
<reference evidence="2 3" key="1">
    <citation type="journal article" date="2017" name="Nature">
        <title>The Apostasia genome and the evolution of orchids.</title>
        <authorList>
            <person name="Zhang G.Q."/>
            <person name="Liu K.W."/>
            <person name="Li Z."/>
            <person name="Lohaus R."/>
            <person name="Hsiao Y.Y."/>
            <person name="Niu S.C."/>
            <person name="Wang J.Y."/>
            <person name="Lin Y.C."/>
            <person name="Xu Q."/>
            <person name="Chen L.J."/>
            <person name="Yoshida K."/>
            <person name="Fujiwara S."/>
            <person name="Wang Z.W."/>
            <person name="Zhang Y.Q."/>
            <person name="Mitsuda N."/>
            <person name="Wang M."/>
            <person name="Liu G.H."/>
            <person name="Pecoraro L."/>
            <person name="Huang H.X."/>
            <person name="Xiao X.J."/>
            <person name="Lin M."/>
            <person name="Wu X.Y."/>
            <person name="Wu W.L."/>
            <person name="Chen Y.Y."/>
            <person name="Chang S.B."/>
            <person name="Sakamoto S."/>
            <person name="Ohme-Takagi M."/>
            <person name="Yagi M."/>
            <person name="Zeng S.J."/>
            <person name="Shen C.Y."/>
            <person name="Yeh C.M."/>
            <person name="Luo Y.B."/>
            <person name="Tsai W.C."/>
            <person name="Van de Peer Y."/>
            <person name="Liu Z.J."/>
        </authorList>
    </citation>
    <scope>NUCLEOTIDE SEQUENCE [LARGE SCALE GENOMIC DNA]</scope>
    <source>
        <strain evidence="3">cv. Shenzhen</strain>
        <tissue evidence="2">Stem</tissue>
    </source>
</reference>
<keyword evidence="3" id="KW-1185">Reference proteome</keyword>
<name>A0A2H9ZV72_9ASPA</name>
<sequence>MQAATPSETGNRRSKRPSLDNRWVENLRKNAKGQKPRFTVHRPSSTGPGSLSATALVSVKVHGGNGILCS</sequence>
<feature type="compositionally biased region" description="Basic residues" evidence="1">
    <location>
        <begin position="29"/>
        <end position="40"/>
    </location>
</feature>
<feature type="compositionally biased region" description="Basic and acidic residues" evidence="1">
    <location>
        <begin position="17"/>
        <end position="28"/>
    </location>
</feature>
<evidence type="ECO:0000313" key="3">
    <source>
        <dbReference type="Proteomes" id="UP000236161"/>
    </source>
</evidence>
<dbReference type="AlphaFoldDB" id="A0A2H9ZV72"/>
<gene>
    <name evidence="2" type="ORF">AXF42_Ash017111</name>
</gene>
<feature type="compositionally biased region" description="Polar residues" evidence="1">
    <location>
        <begin position="42"/>
        <end position="51"/>
    </location>
</feature>
<evidence type="ECO:0000313" key="2">
    <source>
        <dbReference type="EMBL" id="PKA47166.1"/>
    </source>
</evidence>
<feature type="region of interest" description="Disordered" evidence="1">
    <location>
        <begin position="1"/>
        <end position="51"/>
    </location>
</feature>
<protein>
    <submittedName>
        <fullName evidence="2">Uncharacterized protein</fullName>
    </submittedName>
</protein>